<dbReference type="OrthoDB" id="1092276at2759"/>
<organism evidence="1 2">
    <name type="scientific">Carnegiea gigantea</name>
    <dbReference type="NCBI Taxonomy" id="171969"/>
    <lineage>
        <taxon>Eukaryota</taxon>
        <taxon>Viridiplantae</taxon>
        <taxon>Streptophyta</taxon>
        <taxon>Embryophyta</taxon>
        <taxon>Tracheophyta</taxon>
        <taxon>Spermatophyta</taxon>
        <taxon>Magnoliopsida</taxon>
        <taxon>eudicotyledons</taxon>
        <taxon>Gunneridae</taxon>
        <taxon>Pentapetalae</taxon>
        <taxon>Caryophyllales</taxon>
        <taxon>Cactineae</taxon>
        <taxon>Cactaceae</taxon>
        <taxon>Cactoideae</taxon>
        <taxon>Echinocereeae</taxon>
        <taxon>Carnegiea</taxon>
    </lineage>
</organism>
<accession>A0A9Q1K061</accession>
<sequence length="182" mass="20453">MSPYNAEGVVASNSYDNRARMLMTIPTMTFDGWEGCSFSFPHDDPMVVELKVASALVRKILIDTGSLANIITWDYLKKLKHPKRISHPYCIRSWLTLHKVQAAIPLYLLQIQYEVDNGSARKLFGDQWTYKATSGTPKAVGDCGTTSPTKEAPYRVFCRGIGLVCLRHCLNRLGVSTPRNNR</sequence>
<reference evidence="1" key="1">
    <citation type="submission" date="2022-04" db="EMBL/GenBank/DDBJ databases">
        <title>Carnegiea gigantea Genome sequencing and assembly v2.</title>
        <authorList>
            <person name="Copetti D."/>
            <person name="Sanderson M.J."/>
            <person name="Burquez A."/>
            <person name="Wojciechowski M.F."/>
        </authorList>
    </citation>
    <scope>NUCLEOTIDE SEQUENCE</scope>
    <source>
        <strain evidence="1">SGP5-SGP5p</strain>
        <tissue evidence="1">Aerial part</tissue>
    </source>
</reference>
<dbReference type="AlphaFoldDB" id="A0A9Q1K061"/>
<evidence type="ECO:0000313" key="1">
    <source>
        <dbReference type="EMBL" id="KAJ8434058.1"/>
    </source>
</evidence>
<dbReference type="EMBL" id="JAKOGI010000503">
    <property type="protein sequence ID" value="KAJ8434058.1"/>
    <property type="molecule type" value="Genomic_DNA"/>
</dbReference>
<comment type="caution">
    <text evidence="1">The sequence shown here is derived from an EMBL/GenBank/DDBJ whole genome shotgun (WGS) entry which is preliminary data.</text>
</comment>
<dbReference type="Proteomes" id="UP001153076">
    <property type="component" value="Unassembled WGS sequence"/>
</dbReference>
<gene>
    <name evidence="1" type="ORF">Cgig2_012660</name>
</gene>
<evidence type="ECO:0000313" key="2">
    <source>
        <dbReference type="Proteomes" id="UP001153076"/>
    </source>
</evidence>
<dbReference type="PANTHER" id="PTHR33240">
    <property type="entry name" value="OS08G0508500 PROTEIN"/>
    <property type="match status" value="1"/>
</dbReference>
<protein>
    <submittedName>
        <fullName evidence="1">Uncharacterized protein</fullName>
    </submittedName>
</protein>
<keyword evidence="2" id="KW-1185">Reference proteome</keyword>
<name>A0A9Q1K061_9CARY</name>
<proteinExistence type="predicted"/>
<dbReference type="PANTHER" id="PTHR33240:SF17">
    <property type="entry name" value="EUKARYOTIC PEPTIDE CHAIN RELEASE FACTOR GTP-BINDING SUBUNIT-LIKE"/>
    <property type="match status" value="1"/>
</dbReference>